<dbReference type="InterPro" id="IPR038637">
    <property type="entry name" value="NPCBM_sf"/>
</dbReference>
<feature type="domain" description="Glycosyl hydrolase family 98 putative carbohydrate-binding module" evidence="2">
    <location>
        <begin position="51"/>
        <end position="199"/>
    </location>
</feature>
<dbReference type="RefSeq" id="WP_350245767.1">
    <property type="nucleotide sequence ID" value="NZ_CP158301.1"/>
</dbReference>
<dbReference type="SUPFAM" id="SSF49785">
    <property type="entry name" value="Galactose-binding domain-like"/>
    <property type="match status" value="1"/>
</dbReference>
<dbReference type="KEGG" id="dsc:ABOD76_22160"/>
<gene>
    <name evidence="3" type="ORF">ABOD76_22160</name>
</gene>
<feature type="signal peptide" evidence="1">
    <location>
        <begin position="1"/>
        <end position="21"/>
    </location>
</feature>
<dbReference type="PROSITE" id="PS51257">
    <property type="entry name" value="PROKAR_LIPOPROTEIN"/>
    <property type="match status" value="1"/>
</dbReference>
<dbReference type="InterPro" id="IPR013222">
    <property type="entry name" value="Glyco_hyd_98_carb-bd"/>
</dbReference>
<name>A0AAU7UHK9_9DEIO</name>
<evidence type="ECO:0000313" key="3">
    <source>
        <dbReference type="EMBL" id="XBV87618.1"/>
    </source>
</evidence>
<proteinExistence type="predicted"/>
<evidence type="ECO:0000259" key="2">
    <source>
        <dbReference type="SMART" id="SM00776"/>
    </source>
</evidence>
<sequence length="433" mass="45682">MKKLTGTLALSLLLAACGQQAASPTDPYAAEYAAHPSQPWTSSALSALSLTPGTNTLGYEKPTYASSGWGPIEVNRSNGGRQQLDGNPLTIGGQVYAKGYGVHSTSELRYSLAGAGATCTSFTATVGIDDEVGTKGSVVFEVWADGVKLADSGVVRGSDGPKTLTADLTGKSNLRLVVTDAGDGNFYDHADWVNPTISCQALTQPHLTLDTASLELYHLHGTALKAHLTGFPAGPVSLRLVYRVSPTYPNLTVSPLDLQTPLVAGNGDAQLQLFATRLTAGDPHPQYDLLEQDYTVVASQNGRDLAHAPLHVTEKPLKLTATLSGLPAVVPNGTLVDAVLSMTVDPPVQAPIADLGLADDELHNMVAENLGEAYGDGRVTKRHVRFYAQAPGPEMPVARAEFRIQGFLPGGTDLYNRFGAYFTRIGVSINVTF</sequence>
<dbReference type="AlphaFoldDB" id="A0AAU7UHK9"/>
<feature type="chain" id="PRO_5043661177" evidence="1">
    <location>
        <begin position="22"/>
        <end position="433"/>
    </location>
</feature>
<dbReference type="EMBL" id="CP158301">
    <property type="protein sequence ID" value="XBV87618.1"/>
    <property type="molecule type" value="Genomic_DNA"/>
</dbReference>
<geneLocation type="plasmid" evidence="3">
    <name>pDson05</name>
</geneLocation>
<dbReference type="InterPro" id="IPR008979">
    <property type="entry name" value="Galactose-bd-like_sf"/>
</dbReference>
<dbReference type="Pfam" id="PF08305">
    <property type="entry name" value="NPCBM"/>
    <property type="match status" value="1"/>
</dbReference>
<dbReference type="Gene3D" id="2.60.120.1060">
    <property type="entry name" value="NPCBM/NEW2 domain"/>
    <property type="match status" value="1"/>
</dbReference>
<reference evidence="3" key="1">
    <citation type="submission" date="2024-06" db="EMBL/GenBank/DDBJ databases">
        <title>Draft Genome Sequence of Deinococcus sonorensis Type Strain KR-87, a Biofilm Producing Representative of the Genus Deinococcus.</title>
        <authorList>
            <person name="Boren L.S."/>
            <person name="Grosso R.A."/>
            <person name="Hugenberg-Cox A.N."/>
            <person name="Hill J.T.E."/>
            <person name="Albert C.M."/>
            <person name="Tuohy J.M."/>
        </authorList>
    </citation>
    <scope>NUCLEOTIDE SEQUENCE</scope>
    <source>
        <strain evidence="3">KR-87</strain>
        <plasmid evidence="3">pDson05</plasmid>
    </source>
</reference>
<keyword evidence="1" id="KW-0732">Signal</keyword>
<protein>
    <submittedName>
        <fullName evidence="3">NPCBM/NEW2 domain-containing protein</fullName>
    </submittedName>
</protein>
<accession>A0AAU7UHK9</accession>
<dbReference type="SMART" id="SM00776">
    <property type="entry name" value="NPCBM"/>
    <property type="match status" value="1"/>
</dbReference>
<evidence type="ECO:0000256" key="1">
    <source>
        <dbReference type="SAM" id="SignalP"/>
    </source>
</evidence>
<keyword evidence="3" id="KW-0614">Plasmid</keyword>
<organism evidence="3">
    <name type="scientific">Deinococcus sonorensis KR-87</name>
    <dbReference type="NCBI Taxonomy" id="694439"/>
    <lineage>
        <taxon>Bacteria</taxon>
        <taxon>Thermotogati</taxon>
        <taxon>Deinococcota</taxon>
        <taxon>Deinococci</taxon>
        <taxon>Deinococcales</taxon>
        <taxon>Deinococcaceae</taxon>
        <taxon>Deinococcus</taxon>
    </lineage>
</organism>